<accession>A0A679HSF9</accession>
<dbReference type="CDD" id="cd00093">
    <property type="entry name" value="HTH_XRE"/>
    <property type="match status" value="1"/>
</dbReference>
<dbReference type="InterPro" id="IPR001387">
    <property type="entry name" value="Cro/C1-type_HTH"/>
</dbReference>
<dbReference type="AlphaFoldDB" id="A0A679HSF9"/>
<protein>
    <submittedName>
        <fullName evidence="1">Transcriptional regulator</fullName>
    </submittedName>
</protein>
<evidence type="ECO:0000313" key="2">
    <source>
        <dbReference type="Proteomes" id="UP000463961"/>
    </source>
</evidence>
<dbReference type="Gene3D" id="1.10.260.40">
    <property type="entry name" value="lambda repressor-like DNA-binding domains"/>
    <property type="match status" value="1"/>
</dbReference>
<dbReference type="Pfam" id="PF01381">
    <property type="entry name" value="HTH_3"/>
    <property type="match status" value="1"/>
</dbReference>
<dbReference type="SMART" id="SM00530">
    <property type="entry name" value="HTH_XRE"/>
    <property type="match status" value="1"/>
</dbReference>
<gene>
    <name evidence="1" type="ORF">ICHIAU1_08510</name>
</gene>
<dbReference type="PROSITE" id="PS50943">
    <property type="entry name" value="HTH_CROC1"/>
    <property type="match status" value="1"/>
</dbReference>
<evidence type="ECO:0000313" key="1">
    <source>
        <dbReference type="EMBL" id="BBU68568.1"/>
    </source>
</evidence>
<reference evidence="2" key="1">
    <citation type="submission" date="2020-01" db="EMBL/GenBank/DDBJ databases">
        <title>Phosphoaccumulans saitamaens gen. nov., sp. nov., a polyphosphate accumulating bacterium isolated from surface river water.</title>
        <authorList>
            <person name="Watanabe K."/>
            <person name="Suda W."/>
        </authorList>
    </citation>
    <scope>NUCLEOTIDE SEQUENCE [LARGE SCALE GENOMIC DNA]</scope>
    <source>
        <strain evidence="2">ICHIAU1</strain>
    </source>
</reference>
<dbReference type="InterPro" id="IPR010982">
    <property type="entry name" value="Lambda_DNA-bd_dom_sf"/>
</dbReference>
<name>A0A679HSF9_9RHOO</name>
<dbReference type="OrthoDB" id="5957901at2"/>
<dbReference type="SUPFAM" id="SSF47413">
    <property type="entry name" value="lambda repressor-like DNA-binding domains"/>
    <property type="match status" value="1"/>
</dbReference>
<organism evidence="1 2">
    <name type="scientific">Fluviibacter phosphoraccumulans</name>
    <dbReference type="NCBI Taxonomy" id="1751046"/>
    <lineage>
        <taxon>Bacteria</taxon>
        <taxon>Pseudomonadati</taxon>
        <taxon>Pseudomonadota</taxon>
        <taxon>Betaproteobacteria</taxon>
        <taxon>Rhodocyclales</taxon>
        <taxon>Fluviibacteraceae</taxon>
        <taxon>Fluviibacter</taxon>
    </lineage>
</organism>
<dbReference type="Proteomes" id="UP000463961">
    <property type="component" value="Chromosome"/>
</dbReference>
<dbReference type="EMBL" id="AP022345">
    <property type="protein sequence ID" value="BBU68568.1"/>
    <property type="molecule type" value="Genomic_DNA"/>
</dbReference>
<dbReference type="GO" id="GO:0003677">
    <property type="term" value="F:DNA binding"/>
    <property type="evidence" value="ECO:0007669"/>
    <property type="project" value="InterPro"/>
</dbReference>
<dbReference type="RefSeq" id="WP_162050650.1">
    <property type="nucleotide sequence ID" value="NZ_AP019011.1"/>
</dbReference>
<keyword evidence="2" id="KW-1185">Reference proteome</keyword>
<sequence length="86" mass="9736">MIYPIKTLKQLPLFLKGFRKKKGLTQASMAEQLGISQQAYARFEANPETATLERLFLVLRTLDVEISLAHSDTKQADVASNTQEPW</sequence>
<proteinExistence type="predicted"/>